<dbReference type="InterPro" id="IPR022139">
    <property type="entry name" value="Fam-L/Fam-M-like_plasmodium"/>
</dbReference>
<feature type="transmembrane region" description="Helical" evidence="1">
    <location>
        <begin position="158"/>
        <end position="178"/>
    </location>
</feature>
<proteinExistence type="predicted"/>
<dbReference type="KEGG" id="pmal:PMUG01_05012100"/>
<evidence type="ECO:0000313" key="3">
    <source>
        <dbReference type="Proteomes" id="UP000219813"/>
    </source>
</evidence>
<dbReference type="GeneID" id="39867161"/>
<keyword evidence="1" id="KW-0812">Transmembrane</keyword>
<evidence type="ECO:0000256" key="1">
    <source>
        <dbReference type="SAM" id="Phobius"/>
    </source>
</evidence>
<evidence type="ECO:0000313" key="2">
    <source>
        <dbReference type="EMBL" id="SBT87259.1"/>
    </source>
</evidence>
<dbReference type="AlphaFoldDB" id="A0A1D3JL05"/>
<organism evidence="2 3">
    <name type="scientific">Plasmodium malariae</name>
    <dbReference type="NCBI Taxonomy" id="5858"/>
    <lineage>
        <taxon>Eukaryota</taxon>
        <taxon>Sar</taxon>
        <taxon>Alveolata</taxon>
        <taxon>Apicomplexa</taxon>
        <taxon>Aconoidasida</taxon>
        <taxon>Haemosporida</taxon>
        <taxon>Plasmodiidae</taxon>
        <taxon>Plasmodium</taxon>
        <taxon>Plasmodium (Plasmodium)</taxon>
    </lineage>
</organism>
<dbReference type="Proteomes" id="UP000219813">
    <property type="component" value="Chromosome 5"/>
</dbReference>
<feature type="transmembrane region" description="Helical" evidence="1">
    <location>
        <begin position="6"/>
        <end position="25"/>
    </location>
</feature>
<dbReference type="Pfam" id="PF12420">
    <property type="entry name" value="DUF3671"/>
    <property type="match status" value="1"/>
</dbReference>
<reference evidence="2 3" key="1">
    <citation type="submission" date="2016-06" db="EMBL/GenBank/DDBJ databases">
        <authorList>
            <consortium name="Pathogen Informatics"/>
        </authorList>
    </citation>
    <scope>NUCLEOTIDE SEQUENCE [LARGE SCALE GENOMIC DNA]</scope>
</reference>
<dbReference type="RefSeq" id="XP_028860285.1">
    <property type="nucleotide sequence ID" value="XM_029003328.1"/>
</dbReference>
<name>A0A1D3JL05_PLAMA</name>
<sequence>MEQNIKTLFLIKISALILFTWLCYFMNDMHGFISSEDESFTIGRNLCKSINRLLAEYKQGECSNIVILKEDIPNYKHCEKKDQSNIKKEEIRKSEITNNSLNKELFYTQVTDCSKGKFDRKYFHFEKKWVDKSDYEVFQEQNRRTHDADFKKIKFRSYAYAVVFFFVFFLFGIGYPILQGLGHLRKLQNNLSGILAMIMEEKTALLEPFVCSIFFGVLIIILAIIIIITIPKILINNEKYNKLKLIDTQKE</sequence>
<accession>A0A1D3JL05</accession>
<dbReference type="EMBL" id="LT594626">
    <property type="protein sequence ID" value="SBT87259.1"/>
    <property type="molecule type" value="Genomic_DNA"/>
</dbReference>
<protein>
    <submittedName>
        <fullName evidence="2">Fam-m protein</fullName>
    </submittedName>
</protein>
<feature type="transmembrane region" description="Helical" evidence="1">
    <location>
        <begin position="213"/>
        <end position="235"/>
    </location>
</feature>
<dbReference type="VEuPathDB" id="PlasmoDB:PmUG01_05012100"/>
<gene>
    <name evidence="2" type="primary">PmUG01_05012100</name>
    <name evidence="2" type="ORF">PMUG01_05012100</name>
</gene>
<keyword evidence="3" id="KW-1185">Reference proteome</keyword>
<keyword evidence="1" id="KW-0472">Membrane</keyword>
<keyword evidence="1" id="KW-1133">Transmembrane helix</keyword>